<dbReference type="InterPro" id="IPR032580">
    <property type="entry name" value="SatD"/>
</dbReference>
<proteinExistence type="predicted"/>
<sequence length="206" mass="22183">MALLADIVDSRSSDRVTAHHAVVDVLSQVNQEHPTLHPLRVTVGDELQGVYATLGAALAASWRLRLLLEGKVELRFGLGGGDVRVIDAQRGIQDGDAWWRAREAIDGIEQLADDPQYLGVRTGIIDGRDAATPFAHLTVTSARLADVRFASLRTGARTSLRLLLEGLDNRRAAEAAGISASANSQRVRTNQLRVLADAIEALAQLP</sequence>
<dbReference type="Pfam" id="PF16264">
    <property type="entry name" value="SatD"/>
    <property type="match status" value="1"/>
</dbReference>
<gene>
    <name evidence="1" type="ORF">ACFSW7_13185</name>
</gene>
<organism evidence="1 2">
    <name type="scientific">Gulosibacter faecalis</name>
    <dbReference type="NCBI Taxonomy" id="272240"/>
    <lineage>
        <taxon>Bacteria</taxon>
        <taxon>Bacillati</taxon>
        <taxon>Actinomycetota</taxon>
        <taxon>Actinomycetes</taxon>
        <taxon>Micrococcales</taxon>
        <taxon>Microbacteriaceae</taxon>
        <taxon>Gulosibacter</taxon>
    </lineage>
</organism>
<dbReference type="RefSeq" id="WP_019619738.1">
    <property type="nucleotide sequence ID" value="NZ_JBHUNE010000010.1"/>
</dbReference>
<protein>
    <submittedName>
        <fullName evidence="1">SatD family protein</fullName>
    </submittedName>
</protein>
<reference evidence="2" key="1">
    <citation type="journal article" date="2019" name="Int. J. Syst. Evol. Microbiol.">
        <title>The Global Catalogue of Microorganisms (GCM) 10K type strain sequencing project: providing services to taxonomists for standard genome sequencing and annotation.</title>
        <authorList>
            <consortium name="The Broad Institute Genomics Platform"/>
            <consortium name="The Broad Institute Genome Sequencing Center for Infectious Disease"/>
            <person name="Wu L."/>
            <person name="Ma J."/>
        </authorList>
    </citation>
    <scope>NUCLEOTIDE SEQUENCE [LARGE SCALE GENOMIC DNA]</scope>
    <source>
        <strain evidence="2">TISTR 1514</strain>
    </source>
</reference>
<dbReference type="Proteomes" id="UP001597492">
    <property type="component" value="Unassembled WGS sequence"/>
</dbReference>
<comment type="caution">
    <text evidence="1">The sequence shown here is derived from an EMBL/GenBank/DDBJ whole genome shotgun (WGS) entry which is preliminary data.</text>
</comment>
<keyword evidence="2" id="KW-1185">Reference proteome</keyword>
<name>A0ABW5V022_9MICO</name>
<dbReference type="EMBL" id="JBHUNE010000010">
    <property type="protein sequence ID" value="MFD2759332.1"/>
    <property type="molecule type" value="Genomic_DNA"/>
</dbReference>
<accession>A0ABW5V022</accession>
<evidence type="ECO:0000313" key="2">
    <source>
        <dbReference type="Proteomes" id="UP001597492"/>
    </source>
</evidence>
<evidence type="ECO:0000313" key="1">
    <source>
        <dbReference type="EMBL" id="MFD2759332.1"/>
    </source>
</evidence>